<organism evidence="2 3">
    <name type="scientific">Chitinophaga arvensicola</name>
    <dbReference type="NCBI Taxonomy" id="29529"/>
    <lineage>
        <taxon>Bacteria</taxon>
        <taxon>Pseudomonadati</taxon>
        <taxon>Bacteroidota</taxon>
        <taxon>Chitinophagia</taxon>
        <taxon>Chitinophagales</taxon>
        <taxon>Chitinophagaceae</taxon>
        <taxon>Chitinophaga</taxon>
    </lineage>
</organism>
<evidence type="ECO:0000313" key="2">
    <source>
        <dbReference type="EMBL" id="SEW49905.1"/>
    </source>
</evidence>
<evidence type="ECO:0008006" key="4">
    <source>
        <dbReference type="Google" id="ProtNLM"/>
    </source>
</evidence>
<dbReference type="OrthoDB" id="961992at2"/>
<dbReference type="STRING" id="29529.SAMN04488122_3631"/>
<keyword evidence="3" id="KW-1185">Reference proteome</keyword>
<feature type="transmembrane region" description="Helical" evidence="1">
    <location>
        <begin position="85"/>
        <end position="104"/>
    </location>
</feature>
<keyword evidence="1" id="KW-0812">Transmembrane</keyword>
<keyword evidence="1" id="KW-0472">Membrane</keyword>
<accession>A0A1I0S520</accession>
<gene>
    <name evidence="2" type="ORF">SAMN04488122_3631</name>
</gene>
<dbReference type="EMBL" id="FOJG01000002">
    <property type="protein sequence ID" value="SEW49905.1"/>
    <property type="molecule type" value="Genomic_DNA"/>
</dbReference>
<name>A0A1I0S520_9BACT</name>
<feature type="transmembrane region" description="Helical" evidence="1">
    <location>
        <begin position="30"/>
        <end position="49"/>
    </location>
</feature>
<dbReference type="AlphaFoldDB" id="A0A1I0S520"/>
<protein>
    <recommendedName>
        <fullName evidence="4">YhhN-like protein</fullName>
    </recommendedName>
</protein>
<evidence type="ECO:0000313" key="3">
    <source>
        <dbReference type="Proteomes" id="UP000199310"/>
    </source>
</evidence>
<feature type="transmembrane region" description="Helical" evidence="1">
    <location>
        <begin position="116"/>
        <end position="135"/>
    </location>
</feature>
<sequence length="212" mass="24650">MNGWVYAYYLLLVTCFILSLFNLQYREVKILSVLLAASIITEVIVEVIGTEGLGFFIVYHFFVVLEYSLITIILRSGIRDYRWRLLMGVSIFVFGMVSLFYSFVLEGWRAFPGINITIESFLVICWCLLSFFSITPDSEASIFRHPVFWLTLAFFIYFAASVSVNAFYNLLLENDTTRARHFFRVLNSLSNYLLYIMLIKGVVCFRSNRISL</sequence>
<proteinExistence type="predicted"/>
<feature type="transmembrane region" description="Helical" evidence="1">
    <location>
        <begin position="55"/>
        <end position="73"/>
    </location>
</feature>
<feature type="transmembrane region" description="Helical" evidence="1">
    <location>
        <begin position="188"/>
        <end position="205"/>
    </location>
</feature>
<evidence type="ECO:0000256" key="1">
    <source>
        <dbReference type="SAM" id="Phobius"/>
    </source>
</evidence>
<dbReference type="Proteomes" id="UP000199310">
    <property type="component" value="Unassembled WGS sequence"/>
</dbReference>
<dbReference type="RefSeq" id="WP_089897050.1">
    <property type="nucleotide sequence ID" value="NZ_FOJG01000002.1"/>
</dbReference>
<keyword evidence="1" id="KW-1133">Transmembrane helix</keyword>
<reference evidence="3" key="1">
    <citation type="submission" date="2016-10" db="EMBL/GenBank/DDBJ databases">
        <authorList>
            <person name="Varghese N."/>
            <person name="Submissions S."/>
        </authorList>
    </citation>
    <scope>NUCLEOTIDE SEQUENCE [LARGE SCALE GENOMIC DNA]</scope>
    <source>
        <strain evidence="3">DSM 3695</strain>
    </source>
</reference>
<feature type="transmembrane region" description="Helical" evidence="1">
    <location>
        <begin position="147"/>
        <end position="168"/>
    </location>
</feature>
<feature type="transmembrane region" description="Helical" evidence="1">
    <location>
        <begin position="6"/>
        <end position="23"/>
    </location>
</feature>